<keyword evidence="4" id="KW-0496">Mitochondrion</keyword>
<keyword evidence="3" id="KW-0689">Ribosomal protein</keyword>
<gene>
    <name evidence="8" type="ORF">BE221DRAFT_79302</name>
</gene>
<comment type="subcellular location">
    <subcellularLocation>
        <location evidence="1">Mitochondrion</location>
    </subcellularLocation>
</comment>
<dbReference type="AlphaFoldDB" id="A0A1Y5I3P7"/>
<evidence type="ECO:0000313" key="8">
    <source>
        <dbReference type="EMBL" id="OUS44139.1"/>
    </source>
</evidence>
<reference evidence="8" key="1">
    <citation type="submission" date="2017-04" db="EMBL/GenBank/DDBJ databases">
        <title>Population genomics of picophytoplankton unveils novel chromosome hypervariability.</title>
        <authorList>
            <consortium name="DOE Joint Genome Institute"/>
            <person name="Blanc-Mathieu R."/>
            <person name="Krasovec M."/>
            <person name="Hebrard M."/>
            <person name="Yau S."/>
            <person name="Desgranges E."/>
            <person name="Martin J."/>
            <person name="Schackwitz W."/>
            <person name="Kuo A."/>
            <person name="Salin G."/>
            <person name="Donnadieu C."/>
            <person name="Desdevises Y."/>
            <person name="Sanchez-Ferandin S."/>
            <person name="Moreau H."/>
            <person name="Rivals E."/>
            <person name="Grigoriev I.V."/>
            <person name="Grimsley N."/>
            <person name="Eyre-Walker A."/>
            <person name="Piganeau G."/>
        </authorList>
    </citation>
    <scope>NUCLEOTIDE SEQUENCE [LARGE SCALE GENOMIC DNA]</scope>
    <source>
        <strain evidence="8">RCC 1115</strain>
    </source>
</reference>
<feature type="non-terminal residue" evidence="8">
    <location>
        <position position="1"/>
    </location>
</feature>
<keyword evidence="2" id="KW-0809">Transit peptide</keyword>
<dbReference type="EMBL" id="KZ155826">
    <property type="protein sequence ID" value="OUS44139.1"/>
    <property type="molecule type" value="Genomic_DNA"/>
</dbReference>
<evidence type="ECO:0000256" key="2">
    <source>
        <dbReference type="ARBA" id="ARBA00022946"/>
    </source>
</evidence>
<dbReference type="GO" id="GO:0005762">
    <property type="term" value="C:mitochondrial large ribosomal subunit"/>
    <property type="evidence" value="ECO:0007669"/>
    <property type="project" value="TreeGrafter"/>
</dbReference>
<evidence type="ECO:0000256" key="6">
    <source>
        <dbReference type="ARBA" id="ARBA00033752"/>
    </source>
</evidence>
<proteinExistence type="inferred from homology"/>
<dbReference type="GO" id="GO:0003735">
    <property type="term" value="F:structural constituent of ribosome"/>
    <property type="evidence" value="ECO:0007669"/>
    <property type="project" value="TreeGrafter"/>
</dbReference>
<dbReference type="PANTHER" id="PTHR28595">
    <property type="entry name" value="39S RIBOSOMAL PROTEIN L54, MITOCHONDRIAL"/>
    <property type="match status" value="1"/>
</dbReference>
<dbReference type="Proteomes" id="UP000195557">
    <property type="component" value="Unassembled WGS sequence"/>
</dbReference>
<comment type="similarity">
    <text evidence="6">Belongs to the mitochondrion-specific ribosomal protein mL54 family.</text>
</comment>
<evidence type="ECO:0000256" key="7">
    <source>
        <dbReference type="ARBA" id="ARBA00035179"/>
    </source>
</evidence>
<accession>A0A1Y5I3P7</accession>
<protein>
    <recommendedName>
        <fullName evidence="7">Large ribosomal subunit protein mL54</fullName>
    </recommendedName>
</protein>
<evidence type="ECO:0000256" key="3">
    <source>
        <dbReference type="ARBA" id="ARBA00022980"/>
    </source>
</evidence>
<dbReference type="PANTHER" id="PTHR28595:SF1">
    <property type="entry name" value="LARGE RIBOSOMAL SUBUNIT PROTEIN ML54"/>
    <property type="match status" value="1"/>
</dbReference>
<sequence>GLNYAKGGSDPELGPDDAYPSWLWTILETKESLGGYERRIAALKAEGLDWRNEFSEEDAKRYRKLERVNRIKTNNALRAKK</sequence>
<dbReference type="Pfam" id="PF08561">
    <property type="entry name" value="Ribosomal_L37"/>
    <property type="match status" value="1"/>
</dbReference>
<keyword evidence="5" id="KW-0687">Ribonucleoprotein</keyword>
<evidence type="ECO:0000256" key="1">
    <source>
        <dbReference type="ARBA" id="ARBA00004173"/>
    </source>
</evidence>
<evidence type="ECO:0000256" key="4">
    <source>
        <dbReference type="ARBA" id="ARBA00023128"/>
    </source>
</evidence>
<evidence type="ECO:0000256" key="5">
    <source>
        <dbReference type="ARBA" id="ARBA00023274"/>
    </source>
</evidence>
<name>A0A1Y5I3P7_OSTTA</name>
<dbReference type="InterPro" id="IPR013870">
    <property type="entry name" value="Ribosomal_mL54"/>
</dbReference>
<organism evidence="8">
    <name type="scientific">Ostreococcus tauri</name>
    <name type="common">Marine green alga</name>
    <dbReference type="NCBI Taxonomy" id="70448"/>
    <lineage>
        <taxon>Eukaryota</taxon>
        <taxon>Viridiplantae</taxon>
        <taxon>Chlorophyta</taxon>
        <taxon>Mamiellophyceae</taxon>
        <taxon>Mamiellales</taxon>
        <taxon>Bathycoccaceae</taxon>
        <taxon>Ostreococcus</taxon>
    </lineage>
</organism>